<comment type="similarity">
    <text evidence="2">Belongs to the GSP F family.</text>
</comment>
<evidence type="ECO:0000313" key="10">
    <source>
        <dbReference type="Proteomes" id="UP000609651"/>
    </source>
</evidence>
<protein>
    <recommendedName>
        <fullName evidence="8">Type II secretion system protein GspF domain-containing protein</fullName>
    </recommendedName>
</protein>
<name>A0ABX1VC62_9PLAN</name>
<evidence type="ECO:0000256" key="2">
    <source>
        <dbReference type="ARBA" id="ARBA00005745"/>
    </source>
</evidence>
<proteinExistence type="inferred from homology"/>
<evidence type="ECO:0000256" key="5">
    <source>
        <dbReference type="ARBA" id="ARBA00022989"/>
    </source>
</evidence>
<feature type="transmembrane region" description="Helical" evidence="7">
    <location>
        <begin position="207"/>
        <end position="228"/>
    </location>
</feature>
<dbReference type="Pfam" id="PF00482">
    <property type="entry name" value="T2SSF"/>
    <property type="match status" value="2"/>
</dbReference>
<evidence type="ECO:0000256" key="7">
    <source>
        <dbReference type="SAM" id="Phobius"/>
    </source>
</evidence>
<evidence type="ECO:0000256" key="4">
    <source>
        <dbReference type="ARBA" id="ARBA00022692"/>
    </source>
</evidence>
<dbReference type="InterPro" id="IPR018076">
    <property type="entry name" value="T2SS_GspF_dom"/>
</dbReference>
<organism evidence="9 10">
    <name type="scientific">Alienimonas chondri</name>
    <dbReference type="NCBI Taxonomy" id="2681879"/>
    <lineage>
        <taxon>Bacteria</taxon>
        <taxon>Pseudomonadati</taxon>
        <taxon>Planctomycetota</taxon>
        <taxon>Planctomycetia</taxon>
        <taxon>Planctomycetales</taxon>
        <taxon>Planctomycetaceae</taxon>
        <taxon>Alienimonas</taxon>
    </lineage>
</organism>
<keyword evidence="10" id="KW-1185">Reference proteome</keyword>
<keyword evidence="6 7" id="KW-0472">Membrane</keyword>
<dbReference type="InterPro" id="IPR042094">
    <property type="entry name" value="T2SS_GspF_sf"/>
</dbReference>
<evidence type="ECO:0000256" key="1">
    <source>
        <dbReference type="ARBA" id="ARBA00004651"/>
    </source>
</evidence>
<comment type="caution">
    <text evidence="9">The sequence shown here is derived from an EMBL/GenBank/DDBJ whole genome shotgun (WGS) entry which is preliminary data.</text>
</comment>
<dbReference type="EMBL" id="WTPX01000038">
    <property type="protein sequence ID" value="NNJ25462.1"/>
    <property type="molecule type" value="Genomic_DNA"/>
</dbReference>
<dbReference type="InterPro" id="IPR003004">
    <property type="entry name" value="GspF/PilC"/>
</dbReference>
<evidence type="ECO:0000256" key="6">
    <source>
        <dbReference type="ARBA" id="ARBA00023136"/>
    </source>
</evidence>
<dbReference type="Proteomes" id="UP000609651">
    <property type="component" value="Unassembled WGS sequence"/>
</dbReference>
<evidence type="ECO:0000259" key="8">
    <source>
        <dbReference type="Pfam" id="PF00482"/>
    </source>
</evidence>
<feature type="domain" description="Type II secretion system protein GspF" evidence="8">
    <location>
        <begin position="39"/>
        <end position="158"/>
    </location>
</feature>
<sequence>MIEGLFFVSPGALSLIAIATAWALVRRGRRLRAASLLGELAVAARRRLPLDEELEELSDTLLRGDRVRANRAASALREGIDLQTALREARLIPPSSEPALAAGEASGALPRTLSDEADRLRGQAGGAAAAFWNVGFYLLVTLCAIQAVLGFILYYIVPKYKKIFEDFGMSPDGFIGESRQYRTMSEGWLAPPWFEGLLGVGSLWVKYFYLPFFLLSLIALGLPLLAVASQKGLRLPGGGWRRRWFGRKRAHASRVARALANAAEAKRPFPETLTAYAAAADTRSPALRKLARNVEQGGDVWPALHRAGLFTAGEARLAETGTAAGNLPRVLRLIADRLDVAADRRRGRWLALLHPAATLFIGMLVAWVALAFFTPLVRLLHDLG</sequence>
<feature type="transmembrane region" description="Helical" evidence="7">
    <location>
        <begin position="6"/>
        <end position="25"/>
    </location>
</feature>
<dbReference type="Gene3D" id="1.20.81.30">
    <property type="entry name" value="Type II secretion system (T2SS), domain F"/>
    <property type="match status" value="2"/>
</dbReference>
<feature type="domain" description="Type II secretion system protein GspF" evidence="8">
    <location>
        <begin position="256"/>
        <end position="375"/>
    </location>
</feature>
<gene>
    <name evidence="9" type="ORF">LzC2_15320</name>
</gene>
<feature type="transmembrane region" description="Helical" evidence="7">
    <location>
        <begin position="349"/>
        <end position="373"/>
    </location>
</feature>
<dbReference type="PANTHER" id="PTHR30012">
    <property type="entry name" value="GENERAL SECRETION PATHWAY PROTEIN"/>
    <property type="match status" value="1"/>
</dbReference>
<accession>A0ABX1VC62</accession>
<feature type="transmembrane region" description="Helical" evidence="7">
    <location>
        <begin position="129"/>
        <end position="157"/>
    </location>
</feature>
<evidence type="ECO:0000256" key="3">
    <source>
        <dbReference type="ARBA" id="ARBA00022475"/>
    </source>
</evidence>
<comment type="subcellular location">
    <subcellularLocation>
        <location evidence="1">Cell membrane</location>
        <topology evidence="1">Multi-pass membrane protein</topology>
    </subcellularLocation>
</comment>
<reference evidence="9 10" key="1">
    <citation type="journal article" date="2020" name="Syst. Appl. Microbiol.">
        <title>Alienimonas chondri sp. nov., a novel planctomycete isolated from the biofilm of the red alga Chondrus crispus.</title>
        <authorList>
            <person name="Vitorino I."/>
            <person name="Albuquerque L."/>
            <person name="Wiegand S."/>
            <person name="Kallscheuer N."/>
            <person name="da Costa M.S."/>
            <person name="Lobo-da-Cunha A."/>
            <person name="Jogler C."/>
            <person name="Lage O.M."/>
        </authorList>
    </citation>
    <scope>NUCLEOTIDE SEQUENCE [LARGE SCALE GENOMIC DNA]</scope>
    <source>
        <strain evidence="9 10">LzC2</strain>
    </source>
</reference>
<evidence type="ECO:0000313" key="9">
    <source>
        <dbReference type="EMBL" id="NNJ25462.1"/>
    </source>
</evidence>
<keyword evidence="4 7" id="KW-0812">Transmembrane</keyword>
<keyword evidence="3" id="KW-1003">Cell membrane</keyword>
<keyword evidence="5 7" id="KW-1133">Transmembrane helix</keyword>
<dbReference type="PANTHER" id="PTHR30012:SF0">
    <property type="entry name" value="TYPE II SECRETION SYSTEM PROTEIN F-RELATED"/>
    <property type="match status" value="1"/>
</dbReference>